<evidence type="ECO:0000313" key="3">
    <source>
        <dbReference type="EMBL" id="MEI7037295.1"/>
    </source>
</evidence>
<accession>A0ABU8JDA0</accession>
<sequence>MRRPDHRRGARNSRRPRAWALGVVALTLAMPLAAATCGLNVQGISFGNYDFQSSQNLDSVGRITVTCDVSTSYTLALSPGLAGSFASRTMQNGSHRLAYNLYTDPAHVSIWGDGTGGSTTVGGSGTSVDYTVYGSVPAGQNPYVGSYSDAVTVTLTF</sequence>
<dbReference type="PANTHER" id="PTHR37089">
    <property type="entry name" value="PROTEIN U-RELATED"/>
    <property type="match status" value="1"/>
</dbReference>
<reference evidence="3 4" key="1">
    <citation type="journal article" date="2014" name="Int. J. Syst. Evol. Microbiol.">
        <title>Fulvimonas yonginensis sp. nov., isolated from greenhouse soil, and emended description of the genus Fulvimonas.</title>
        <authorList>
            <person name="Ahn J.H."/>
            <person name="Kim S.J."/>
            <person name="Weon H.Y."/>
            <person name="Hong S.B."/>
            <person name="Seok S.J."/>
            <person name="Kwon S.W."/>
        </authorList>
    </citation>
    <scope>NUCLEOTIDE SEQUENCE [LARGE SCALE GENOMIC DNA]</scope>
    <source>
        <strain evidence="3 4">KACC 16952</strain>
    </source>
</reference>
<keyword evidence="4" id="KW-1185">Reference proteome</keyword>
<gene>
    <name evidence="3" type="ORF">WAT24_11050</name>
</gene>
<evidence type="ECO:0000256" key="1">
    <source>
        <dbReference type="SAM" id="SignalP"/>
    </source>
</evidence>
<dbReference type="SMART" id="SM00972">
    <property type="entry name" value="SCPU"/>
    <property type="match status" value="1"/>
</dbReference>
<dbReference type="RefSeq" id="WP_336807923.1">
    <property type="nucleotide sequence ID" value="NZ_JBBBNY010000007.1"/>
</dbReference>
<feature type="domain" description="Spore coat protein U/FanG" evidence="2">
    <location>
        <begin position="28"/>
        <end position="154"/>
    </location>
</feature>
<comment type="caution">
    <text evidence="3">The sequence shown here is derived from an EMBL/GenBank/DDBJ whole genome shotgun (WGS) entry which is preliminary data.</text>
</comment>
<dbReference type="Pfam" id="PF05229">
    <property type="entry name" value="SCPU"/>
    <property type="match status" value="1"/>
</dbReference>
<evidence type="ECO:0000259" key="2">
    <source>
        <dbReference type="Pfam" id="PF05229"/>
    </source>
</evidence>
<dbReference type="PANTHER" id="PTHR37089:SF3">
    <property type="entry name" value="EXPORTED PROTEIN"/>
    <property type="match status" value="1"/>
</dbReference>
<feature type="signal peptide" evidence="1">
    <location>
        <begin position="1"/>
        <end position="35"/>
    </location>
</feature>
<keyword evidence="1" id="KW-0732">Signal</keyword>
<dbReference type="InterPro" id="IPR007893">
    <property type="entry name" value="Spore_coat_U/FanG"/>
</dbReference>
<evidence type="ECO:0000313" key="4">
    <source>
        <dbReference type="Proteomes" id="UP001381174"/>
    </source>
</evidence>
<dbReference type="Proteomes" id="UP001381174">
    <property type="component" value="Unassembled WGS sequence"/>
</dbReference>
<proteinExistence type="predicted"/>
<dbReference type="InterPro" id="IPR053167">
    <property type="entry name" value="Spore_coat_component"/>
</dbReference>
<protein>
    <submittedName>
        <fullName evidence="3">Spore coat U domain-containing protein</fullName>
    </submittedName>
</protein>
<feature type="chain" id="PRO_5046552497" evidence="1">
    <location>
        <begin position="36"/>
        <end position="157"/>
    </location>
</feature>
<organism evidence="3 4">
    <name type="scientific">Fulvimonas yonginensis</name>
    <dbReference type="NCBI Taxonomy" id="1495200"/>
    <lineage>
        <taxon>Bacteria</taxon>
        <taxon>Pseudomonadati</taxon>
        <taxon>Pseudomonadota</taxon>
        <taxon>Gammaproteobacteria</taxon>
        <taxon>Lysobacterales</taxon>
        <taxon>Rhodanobacteraceae</taxon>
        <taxon>Fulvimonas</taxon>
    </lineage>
</organism>
<name>A0ABU8JDA0_9GAMM</name>
<dbReference type="EMBL" id="JBBBNY010000007">
    <property type="protein sequence ID" value="MEI7037295.1"/>
    <property type="molecule type" value="Genomic_DNA"/>
</dbReference>